<evidence type="ECO:0000256" key="5">
    <source>
        <dbReference type="PIRSR" id="PIRSR603782-1"/>
    </source>
</evidence>
<dbReference type="GO" id="GO:0009055">
    <property type="term" value="F:electron transfer activity"/>
    <property type="evidence" value="ECO:0007669"/>
    <property type="project" value="InterPro"/>
</dbReference>
<accession>A0A1I7NQM3</accession>
<dbReference type="CDD" id="cd02968">
    <property type="entry name" value="SCO"/>
    <property type="match status" value="1"/>
</dbReference>
<dbReference type="InterPro" id="IPR009056">
    <property type="entry name" value="Cyt_c-like_dom"/>
</dbReference>
<keyword evidence="5" id="KW-0186">Copper</keyword>
<protein>
    <submittedName>
        <fullName evidence="9">Cytochrome oxidase Cu insertion factor, SCO1/SenC/PrrC family</fullName>
    </submittedName>
</protein>
<evidence type="ECO:0000313" key="9">
    <source>
        <dbReference type="EMBL" id="SFV36976.1"/>
    </source>
</evidence>
<dbReference type="AlphaFoldDB" id="A0A1I7NQM3"/>
<feature type="binding site" evidence="5">
    <location>
        <position position="90"/>
    </location>
    <ligand>
        <name>Cu cation</name>
        <dbReference type="ChEBI" id="CHEBI:23378"/>
    </ligand>
</feature>
<comment type="similarity">
    <text evidence="1">Belongs to the SCO1/2 family.</text>
</comment>
<dbReference type="GO" id="GO:0046872">
    <property type="term" value="F:metal ion binding"/>
    <property type="evidence" value="ECO:0007669"/>
    <property type="project" value="UniProtKB-KW"/>
</dbReference>
<dbReference type="SUPFAM" id="SSF52833">
    <property type="entry name" value="Thioredoxin-like"/>
    <property type="match status" value="1"/>
</dbReference>
<dbReference type="InterPro" id="IPR003782">
    <property type="entry name" value="SCO1/SenC"/>
</dbReference>
<dbReference type="Proteomes" id="UP000199423">
    <property type="component" value="Unassembled WGS sequence"/>
</dbReference>
<dbReference type="EMBL" id="FPCH01000003">
    <property type="protein sequence ID" value="SFV36976.1"/>
    <property type="molecule type" value="Genomic_DNA"/>
</dbReference>
<reference evidence="10" key="1">
    <citation type="submission" date="2016-10" db="EMBL/GenBank/DDBJ databases">
        <authorList>
            <person name="Varghese N."/>
            <person name="Submissions S."/>
        </authorList>
    </citation>
    <scope>NUCLEOTIDE SEQUENCE [LARGE SCALE GENOMIC DNA]</scope>
    <source>
        <strain evidence="10">DSM 1565</strain>
    </source>
</reference>
<evidence type="ECO:0000256" key="1">
    <source>
        <dbReference type="ARBA" id="ARBA00010996"/>
    </source>
</evidence>
<dbReference type="Pfam" id="PF00034">
    <property type="entry name" value="Cytochrom_C"/>
    <property type="match status" value="1"/>
</dbReference>
<feature type="binding site" evidence="5">
    <location>
        <position position="94"/>
    </location>
    <ligand>
        <name>Cu cation</name>
        <dbReference type="ChEBI" id="CHEBI:23378"/>
    </ligand>
</feature>
<evidence type="ECO:0000256" key="4">
    <source>
        <dbReference type="ARBA" id="ARBA00023004"/>
    </source>
</evidence>
<evidence type="ECO:0000313" key="10">
    <source>
        <dbReference type="Proteomes" id="UP000199423"/>
    </source>
</evidence>
<dbReference type="RefSeq" id="WP_143117835.1">
    <property type="nucleotide sequence ID" value="NZ_FPCH01000003.1"/>
</dbReference>
<keyword evidence="4 7" id="KW-0408">Iron</keyword>
<dbReference type="PANTHER" id="PTHR12151">
    <property type="entry name" value="ELECTRON TRANSPORT PROTIN SCO1/SENC FAMILY MEMBER"/>
    <property type="match status" value="1"/>
</dbReference>
<dbReference type="Gene3D" id="3.40.30.10">
    <property type="entry name" value="Glutaredoxin"/>
    <property type="match status" value="1"/>
</dbReference>
<dbReference type="PANTHER" id="PTHR12151:SF5">
    <property type="entry name" value="AT19154P"/>
    <property type="match status" value="1"/>
</dbReference>
<dbReference type="GO" id="GO:0020037">
    <property type="term" value="F:heme binding"/>
    <property type="evidence" value="ECO:0007669"/>
    <property type="project" value="InterPro"/>
</dbReference>
<feature type="domain" description="Cytochrome c" evidence="8">
    <location>
        <begin position="226"/>
        <end position="318"/>
    </location>
</feature>
<dbReference type="PROSITE" id="PS51007">
    <property type="entry name" value="CYTC"/>
    <property type="match status" value="1"/>
</dbReference>
<dbReference type="Pfam" id="PF02630">
    <property type="entry name" value="SCO1-SenC"/>
    <property type="match status" value="1"/>
</dbReference>
<organism evidence="9 10">
    <name type="scientific">Hyphomicrobium facile</name>
    <dbReference type="NCBI Taxonomy" id="51670"/>
    <lineage>
        <taxon>Bacteria</taxon>
        <taxon>Pseudomonadati</taxon>
        <taxon>Pseudomonadota</taxon>
        <taxon>Alphaproteobacteria</taxon>
        <taxon>Hyphomicrobiales</taxon>
        <taxon>Hyphomicrobiaceae</taxon>
        <taxon>Hyphomicrobium</taxon>
    </lineage>
</organism>
<sequence>MRRLKISRLPTAAVVAMAAAGATGLTLAWKSSVFTPRTDASFSTASADARWGGSYMPNLPVVDQDGNKFRFYDDLIKGRKVIINFIYTSCSQICPLTTSRLAILQEKLGDTVGRDFFMYSITIDPEHDGPAELKKHADAFHVGPGWRFLTGKPEDIAEIRYKLGERSKTLNDHKQEILLGNDATGSWSRDSVFGDVDQLALTIRSMDPDFRVSDALVASAAEPAGVELAPGQMLFASMCAGCHTIGGGDRTGPDLKNVASRRDHSWLQNFISRPDQMFARLDPIATSLAQRYTAVRMPNLGLSLSDAEDVISYVASVSQPQPSTHVVAHDLKGTQRSPE</sequence>
<evidence type="ECO:0000256" key="6">
    <source>
        <dbReference type="PIRSR" id="PIRSR603782-2"/>
    </source>
</evidence>
<name>A0A1I7NQM3_9HYPH</name>
<evidence type="ECO:0000256" key="2">
    <source>
        <dbReference type="ARBA" id="ARBA00022617"/>
    </source>
</evidence>
<dbReference type="SUPFAM" id="SSF46626">
    <property type="entry name" value="Cytochrome c"/>
    <property type="match status" value="1"/>
</dbReference>
<keyword evidence="6" id="KW-1015">Disulfide bond</keyword>
<dbReference type="InterPro" id="IPR036249">
    <property type="entry name" value="Thioredoxin-like_sf"/>
</dbReference>
<evidence type="ECO:0000256" key="3">
    <source>
        <dbReference type="ARBA" id="ARBA00022723"/>
    </source>
</evidence>
<dbReference type="Gene3D" id="1.10.760.10">
    <property type="entry name" value="Cytochrome c-like domain"/>
    <property type="match status" value="1"/>
</dbReference>
<keyword evidence="10" id="KW-1185">Reference proteome</keyword>
<keyword evidence="2 7" id="KW-0349">Heme</keyword>
<evidence type="ECO:0000259" key="8">
    <source>
        <dbReference type="PROSITE" id="PS51007"/>
    </source>
</evidence>
<dbReference type="InterPro" id="IPR036909">
    <property type="entry name" value="Cyt_c-like_dom_sf"/>
</dbReference>
<keyword evidence="3 5" id="KW-0479">Metal-binding</keyword>
<dbReference type="OrthoDB" id="5296507at2"/>
<dbReference type="STRING" id="51670.SAMN04488557_2930"/>
<evidence type="ECO:0000256" key="7">
    <source>
        <dbReference type="PROSITE-ProRule" id="PRU00433"/>
    </source>
</evidence>
<feature type="disulfide bond" description="Redox-active" evidence="6">
    <location>
        <begin position="90"/>
        <end position="94"/>
    </location>
</feature>
<gene>
    <name evidence="9" type="ORF">SAMN04488557_2930</name>
</gene>
<proteinExistence type="inferred from homology"/>